<feature type="compositionally biased region" description="Acidic residues" evidence="1">
    <location>
        <begin position="1010"/>
        <end position="1023"/>
    </location>
</feature>
<organism evidence="2 3">
    <name type="scientific">Rotaria socialis</name>
    <dbReference type="NCBI Taxonomy" id="392032"/>
    <lineage>
        <taxon>Eukaryota</taxon>
        <taxon>Metazoa</taxon>
        <taxon>Spiralia</taxon>
        <taxon>Gnathifera</taxon>
        <taxon>Rotifera</taxon>
        <taxon>Eurotatoria</taxon>
        <taxon>Bdelloidea</taxon>
        <taxon>Philodinida</taxon>
        <taxon>Philodinidae</taxon>
        <taxon>Rotaria</taxon>
    </lineage>
</organism>
<gene>
    <name evidence="2" type="ORF">TOA249_LOCUS17804</name>
</gene>
<reference evidence="2" key="1">
    <citation type="submission" date="2021-02" db="EMBL/GenBank/DDBJ databases">
        <authorList>
            <person name="Nowell W R."/>
        </authorList>
    </citation>
    <scope>NUCLEOTIDE SEQUENCE</scope>
</reference>
<dbReference type="Proteomes" id="UP000663838">
    <property type="component" value="Unassembled WGS sequence"/>
</dbReference>
<feature type="compositionally biased region" description="Acidic residues" evidence="1">
    <location>
        <begin position="38"/>
        <end position="50"/>
    </location>
</feature>
<dbReference type="InterPro" id="IPR004242">
    <property type="entry name" value="Transposase_21"/>
</dbReference>
<feature type="compositionally biased region" description="Polar residues" evidence="1">
    <location>
        <begin position="965"/>
        <end position="976"/>
    </location>
</feature>
<proteinExistence type="predicted"/>
<accession>A0A821J6V7</accession>
<feature type="compositionally biased region" description="Polar residues" evidence="1">
    <location>
        <begin position="1030"/>
        <end position="1056"/>
    </location>
</feature>
<protein>
    <submittedName>
        <fullName evidence="2">Uncharacterized protein</fullName>
    </submittedName>
</protein>
<evidence type="ECO:0000313" key="3">
    <source>
        <dbReference type="Proteomes" id="UP000663838"/>
    </source>
</evidence>
<dbReference type="PANTHER" id="PTHR46579">
    <property type="entry name" value="F5/8 TYPE C DOMAIN-CONTAINING PROTEIN-RELATED"/>
    <property type="match status" value="1"/>
</dbReference>
<feature type="compositionally biased region" description="Basic residues" evidence="1">
    <location>
        <begin position="977"/>
        <end position="992"/>
    </location>
</feature>
<name>A0A821J6V7_9BILA</name>
<feature type="region of interest" description="Disordered" evidence="1">
    <location>
        <begin position="37"/>
        <end position="60"/>
    </location>
</feature>
<dbReference type="Pfam" id="PF02992">
    <property type="entry name" value="Transposase_21"/>
    <property type="match status" value="1"/>
</dbReference>
<evidence type="ECO:0000256" key="1">
    <source>
        <dbReference type="SAM" id="MobiDB-lite"/>
    </source>
</evidence>
<dbReference type="PANTHER" id="PTHR46579:SF1">
    <property type="entry name" value="F5_8 TYPE C DOMAIN-CONTAINING PROTEIN"/>
    <property type="match status" value="1"/>
</dbReference>
<feature type="region of interest" description="Disordered" evidence="1">
    <location>
        <begin position="1008"/>
        <end position="1056"/>
    </location>
</feature>
<sequence length="1241" mass="142246">MIRFRSSVAKKVNFRRLEREEQRKRLHYLFDKHNPIDSECEDNYDEDNDNEPSMQTQSTASLPHIDYPISPCDKLNYMNDEINNYLPNNRLLNEENETPLFNGSSITLNQAVHKLVSFFNDFNINKRAVIQLLRIIKIFLPKPNRLPTTWKGIMKVLGRVSTSRATFLCSACLQQCQRSRYGTKSCRNERCSVKNRTMKSNDIVELVHLDIRTQVQSILLRNQLLLNRKELYPMTDICYGEFYCNKSNVTTNRITFIVHVDGSPLIKSSKQSMWPCFASIVELPPPIRDYQKNIVLLSLWTSRVKPDPDVFLHETIEELKLLINNGTSIFINGQEYVISFGTQYFISDLPAKALFCKTINFNGYSACTECHSTGEWNAENKVVIYPFTQNNLTSRTHEEYINAAREAKKKSTRKKNISVNGIKGISALLQIFEYPSQIIFDYMHLVCLGHMPSLIKRWCQSIDRSTIRSIDSALDQLCLPHNVNVPFLDSILNASQWKAKNSRLFVLNVGVPIVTLHLPQLLASHFLLYSMAVKMLHAPESIEEINLAEDLMNYYCKTAGLIHDRSIEIYSLHAHIHLAQQVRKHGGLAHTSAFGFESCIRFISKKAHGSKHLGTQISYWIDLQTIMNTHPVNPPTVTTINEIKWLDNRLDPYRTMLDQQIVLNAANLNSCNFYLRLKSLFVIYHTTIYSQPFKCKSYIISYIDSISKLVHYGNIILFMKEGSRLFAFVQKYTLNSTLITDYLDIPSSLHSQANKLFPILRLTSTFVLIPVDSIRHKCVNIPFKDYCCLSEMCTENTYAKHYLNRRANTENLIYCLILFPSDNSIAVVKAKQCCPAEHDGFVFVQSGKKKFTGVILEEGSLSQCSAAADRLTKKTVNPEIESDYERNNNMNQLKQPPTTATLTSLKSIPFTEKNSNGQPRLASVIMMSTDNSANNVRSDQSINNSSLKENEDVLLELPKVACTTTMPTSNNLNKPTNTHHPKKSILKNKRFKQSNGELSSTVLFQNMDNTLDDSDTSDDEHAADDEHHTCTNQSSDQVPTFNGHLVTNSKKSNKRSCVTSSSEIQQLLSLTQKLETQYLKPMLVRQDRLETMMRNSFANQKKIQNILRKQKMNILLVDADANEESVVNESFQLILEHKLPNGSTIDLLQRKGVKEHANLYVTSLMDTLFDDPEELVSIEAKDLPNDYRYNLIKEAVRNKFRLSKDEHETMWVWLHTVILAKRRTIDAKLKKTRPLNQQINN</sequence>
<comment type="caution">
    <text evidence="2">The sequence shown here is derived from an EMBL/GenBank/DDBJ whole genome shotgun (WGS) entry which is preliminary data.</text>
</comment>
<feature type="region of interest" description="Disordered" evidence="1">
    <location>
        <begin position="965"/>
        <end position="992"/>
    </location>
</feature>
<dbReference type="EMBL" id="CAJOBS010001289">
    <property type="protein sequence ID" value="CAF4713397.1"/>
    <property type="molecule type" value="Genomic_DNA"/>
</dbReference>
<dbReference type="AlphaFoldDB" id="A0A821J6V7"/>
<evidence type="ECO:0000313" key="2">
    <source>
        <dbReference type="EMBL" id="CAF4713397.1"/>
    </source>
</evidence>